<keyword evidence="4 5" id="KW-0472">Membrane</keyword>
<dbReference type="Proteomes" id="UP000494040">
    <property type="component" value="Unassembled WGS sequence"/>
</dbReference>
<evidence type="ECO:0000256" key="3">
    <source>
        <dbReference type="ARBA" id="ARBA00022989"/>
    </source>
</evidence>
<comment type="similarity">
    <text evidence="5">Belongs to the SCAMP family.</text>
</comment>
<feature type="transmembrane region" description="Helical" evidence="5">
    <location>
        <begin position="231"/>
        <end position="253"/>
    </location>
</feature>
<keyword evidence="2 5" id="KW-0812">Transmembrane</keyword>
<keyword evidence="5" id="KW-0813">Transport</keyword>
<evidence type="ECO:0000256" key="2">
    <source>
        <dbReference type="ARBA" id="ARBA00022692"/>
    </source>
</evidence>
<dbReference type="PANTHER" id="PTHR10687:SF2">
    <property type="entry name" value="SECRETORY CARRIER-ASSOCIATED MEMBRANE PROTEIN"/>
    <property type="match status" value="1"/>
</dbReference>
<dbReference type="GO" id="GO:0032588">
    <property type="term" value="C:trans-Golgi network membrane"/>
    <property type="evidence" value="ECO:0007669"/>
    <property type="project" value="TreeGrafter"/>
</dbReference>
<dbReference type="CTD" id="32470"/>
<keyword evidence="3 5" id="KW-1133">Transmembrane helix</keyword>
<evidence type="ECO:0000256" key="7">
    <source>
        <dbReference type="SAM" id="MobiDB-lite"/>
    </source>
</evidence>
<keyword evidence="9" id="KW-1185">Reference proteome</keyword>
<feature type="compositionally biased region" description="Polar residues" evidence="7">
    <location>
        <begin position="65"/>
        <end position="82"/>
    </location>
</feature>
<evidence type="ECO:0000256" key="6">
    <source>
        <dbReference type="SAM" id="Coils"/>
    </source>
</evidence>
<sequence length="358" mass="40611">MSDFDENPFGPPTVDDPFADPSVQQVTNHSSNVQRGLEEFNPFADQPSQVTTNVRGASNPPDYARQSQPAVMPTTHQEPQSNFNRNQAQTMSHAEFQRRQEELERKAEKLQRREDELRNMTYNGTLCENTIRLNNWPPLPKNSCGLEPCFYQDINVEINVNFQSVVRQLYHLWIFHSLLMVANVIGTLVLLITYEMFGFFALSIIYALILTPFSFLCWYRPGYKAFRDDSSFNFMVYFFIFFFQFIITVFQAIGLPSGGFCGIIIAIKVFDRSPTGIIVGLLITSIALGFCAAAIMDILLISKIHRIYRSSGASMAKAQAEFTTEFLKNEHVRGAASSAATAVVQSQFQQDRNAPPRY</sequence>
<dbReference type="Pfam" id="PF04144">
    <property type="entry name" value="SCAMP"/>
    <property type="match status" value="1"/>
</dbReference>
<feature type="region of interest" description="Disordered" evidence="7">
    <location>
        <begin position="1"/>
        <end position="82"/>
    </location>
</feature>
<accession>A0A8I6TCT4</accession>
<dbReference type="GeneID" id="106663921"/>
<protein>
    <recommendedName>
        <fullName evidence="5">Secretory carrier-associated membrane protein</fullName>
        <shortName evidence="5">Secretory carrier membrane protein</shortName>
    </recommendedName>
</protein>
<dbReference type="InterPro" id="IPR007273">
    <property type="entry name" value="SCAMP"/>
</dbReference>
<dbReference type="PANTHER" id="PTHR10687">
    <property type="entry name" value="SECRETORY CARRIER-ASSOCIATED MEMBRANE PROTEIN SCAMP"/>
    <property type="match status" value="1"/>
</dbReference>
<comment type="subcellular location">
    <subcellularLocation>
        <location evidence="1 5">Membrane</location>
        <topology evidence="1 5">Multi-pass membrane protein</topology>
    </subcellularLocation>
</comment>
<feature type="transmembrane region" description="Helical" evidence="5">
    <location>
        <begin position="277"/>
        <end position="301"/>
    </location>
</feature>
<evidence type="ECO:0000256" key="5">
    <source>
        <dbReference type="RuleBase" id="RU363122"/>
    </source>
</evidence>
<keyword evidence="6" id="KW-0175">Coiled coil</keyword>
<dbReference type="KEGG" id="clec:106663921"/>
<evidence type="ECO:0000256" key="4">
    <source>
        <dbReference type="ARBA" id="ARBA00023136"/>
    </source>
</evidence>
<feature type="transmembrane region" description="Helical" evidence="5">
    <location>
        <begin position="172"/>
        <end position="193"/>
    </location>
</feature>
<dbReference type="AlphaFoldDB" id="A0A8I6TCT4"/>
<feature type="transmembrane region" description="Helical" evidence="5">
    <location>
        <begin position="199"/>
        <end position="219"/>
    </location>
</feature>
<dbReference type="GO" id="GO:0015031">
    <property type="term" value="P:protein transport"/>
    <property type="evidence" value="ECO:0007669"/>
    <property type="project" value="InterPro"/>
</dbReference>
<feature type="compositionally biased region" description="Polar residues" evidence="7">
    <location>
        <begin position="22"/>
        <end position="34"/>
    </location>
</feature>
<reference evidence="8" key="1">
    <citation type="submission" date="2022-01" db="UniProtKB">
        <authorList>
            <consortium name="EnsemblMetazoa"/>
        </authorList>
    </citation>
    <scope>IDENTIFICATION</scope>
</reference>
<name>A0A8I6TCT4_CIMLE</name>
<dbReference type="GO" id="GO:0055038">
    <property type="term" value="C:recycling endosome membrane"/>
    <property type="evidence" value="ECO:0007669"/>
    <property type="project" value="TreeGrafter"/>
</dbReference>
<evidence type="ECO:0000256" key="1">
    <source>
        <dbReference type="ARBA" id="ARBA00004141"/>
    </source>
</evidence>
<evidence type="ECO:0000313" key="9">
    <source>
        <dbReference type="Proteomes" id="UP000494040"/>
    </source>
</evidence>
<dbReference type="RefSeq" id="XP_014244651.1">
    <property type="nucleotide sequence ID" value="XM_014389165.2"/>
</dbReference>
<evidence type="ECO:0000313" key="8">
    <source>
        <dbReference type="EnsemblMetazoa" id="XP_014244651.1"/>
    </source>
</evidence>
<feature type="coiled-coil region" evidence="6">
    <location>
        <begin position="93"/>
        <end position="123"/>
    </location>
</feature>
<dbReference type="OrthoDB" id="242866at2759"/>
<feature type="compositionally biased region" description="Polar residues" evidence="7">
    <location>
        <begin position="46"/>
        <end position="56"/>
    </location>
</feature>
<organism evidence="8 9">
    <name type="scientific">Cimex lectularius</name>
    <name type="common">Bed bug</name>
    <name type="synonym">Acanthia lectularia</name>
    <dbReference type="NCBI Taxonomy" id="79782"/>
    <lineage>
        <taxon>Eukaryota</taxon>
        <taxon>Metazoa</taxon>
        <taxon>Ecdysozoa</taxon>
        <taxon>Arthropoda</taxon>
        <taxon>Hexapoda</taxon>
        <taxon>Insecta</taxon>
        <taxon>Pterygota</taxon>
        <taxon>Neoptera</taxon>
        <taxon>Paraneoptera</taxon>
        <taxon>Hemiptera</taxon>
        <taxon>Heteroptera</taxon>
        <taxon>Panheteroptera</taxon>
        <taxon>Cimicomorpha</taxon>
        <taxon>Cimicidae</taxon>
        <taxon>Cimex</taxon>
    </lineage>
</organism>
<proteinExistence type="inferred from homology"/>
<dbReference type="EnsemblMetazoa" id="XM_014389165.2">
    <property type="protein sequence ID" value="XP_014244651.1"/>
    <property type="gene ID" value="LOC106663921"/>
</dbReference>
<dbReference type="OMA" id="IYFFQTI"/>